<dbReference type="HAMAP" id="MF_01151">
    <property type="entry name" value="GrpE"/>
    <property type="match status" value="1"/>
</dbReference>
<dbReference type="GO" id="GO:0051087">
    <property type="term" value="F:protein-folding chaperone binding"/>
    <property type="evidence" value="ECO:0007669"/>
    <property type="project" value="InterPro"/>
</dbReference>
<dbReference type="GO" id="GO:0006457">
    <property type="term" value="P:protein folding"/>
    <property type="evidence" value="ECO:0007669"/>
    <property type="project" value="InterPro"/>
</dbReference>
<evidence type="ECO:0000256" key="10">
    <source>
        <dbReference type="HAMAP-Rule" id="MF_01151"/>
    </source>
</evidence>
<comment type="subunit">
    <text evidence="3 10">Homodimer.</text>
</comment>
<dbReference type="PANTHER" id="PTHR21237">
    <property type="entry name" value="GRPE PROTEIN"/>
    <property type="match status" value="1"/>
</dbReference>
<dbReference type="EMBL" id="CP040098">
    <property type="protein sequence ID" value="QCQ21587.1"/>
    <property type="molecule type" value="Genomic_DNA"/>
</dbReference>
<evidence type="ECO:0000313" key="16">
    <source>
        <dbReference type="Proteomes" id="UP000298602"/>
    </source>
</evidence>
<dbReference type="GO" id="GO:0005829">
    <property type="term" value="C:cytosol"/>
    <property type="evidence" value="ECO:0007669"/>
    <property type="project" value="TreeGrafter"/>
</dbReference>
<name>A0A4P8L154_9BACT</name>
<dbReference type="PRINTS" id="PR00773">
    <property type="entry name" value="GRPEPROTEIN"/>
</dbReference>
<dbReference type="GO" id="GO:0000774">
    <property type="term" value="F:adenyl-nucleotide exchange factor activity"/>
    <property type="evidence" value="ECO:0007669"/>
    <property type="project" value="InterPro"/>
</dbReference>
<dbReference type="GO" id="GO:0042803">
    <property type="term" value="F:protein homodimerization activity"/>
    <property type="evidence" value="ECO:0007669"/>
    <property type="project" value="InterPro"/>
</dbReference>
<evidence type="ECO:0000256" key="7">
    <source>
        <dbReference type="ARBA" id="ARBA00053401"/>
    </source>
</evidence>
<dbReference type="RefSeq" id="WP_137423556.1">
    <property type="nucleotide sequence ID" value="NZ_CP040098.1"/>
</dbReference>
<accession>A0A4P8L154</accession>
<evidence type="ECO:0000256" key="1">
    <source>
        <dbReference type="ARBA" id="ARBA00004496"/>
    </source>
</evidence>
<dbReference type="GO" id="GO:0051082">
    <property type="term" value="F:unfolded protein binding"/>
    <property type="evidence" value="ECO:0007669"/>
    <property type="project" value="TreeGrafter"/>
</dbReference>
<evidence type="ECO:0000256" key="11">
    <source>
        <dbReference type="RuleBase" id="RU000639"/>
    </source>
</evidence>
<evidence type="ECO:0000256" key="12">
    <source>
        <dbReference type="RuleBase" id="RU004478"/>
    </source>
</evidence>
<dbReference type="PROSITE" id="PS01071">
    <property type="entry name" value="GRPE"/>
    <property type="match status" value="1"/>
</dbReference>
<keyword evidence="13" id="KW-0175">Coiled coil</keyword>
<dbReference type="Pfam" id="PF01025">
    <property type="entry name" value="GrpE"/>
    <property type="match status" value="1"/>
</dbReference>
<dbReference type="Proteomes" id="UP000298602">
    <property type="component" value="Chromosome"/>
</dbReference>
<reference evidence="15 16" key="2">
    <citation type="submission" date="2019-05" db="EMBL/GenBank/DDBJ databases">
        <authorList>
            <person name="Suflita J.M."/>
            <person name="Marks C.R."/>
        </authorList>
    </citation>
    <scope>NUCLEOTIDE SEQUENCE [LARGE SCALE GENOMIC DNA]</scope>
    <source>
        <strain evidence="15 16">ALDC</strain>
    </source>
</reference>
<evidence type="ECO:0000256" key="9">
    <source>
        <dbReference type="ARBA" id="ARBA00076414"/>
    </source>
</evidence>
<evidence type="ECO:0000256" key="14">
    <source>
        <dbReference type="SAM" id="MobiDB-lite"/>
    </source>
</evidence>
<evidence type="ECO:0000256" key="4">
    <source>
        <dbReference type="ARBA" id="ARBA00022490"/>
    </source>
</evidence>
<keyword evidence="16" id="KW-1185">Reference proteome</keyword>
<sequence length="212" mass="23902">MAEKTMNHNEQEEMVPAVGEGGRESAKAFDPETATREDWEALLARKDQEIAELKDKMLRLAADMENTRKRLERERSEAICFANESILRELLSVVDNLERAIQHGESESDPERLLEGVRMTHKNFLDILAKFGCTPFESRGKSFDPNFHEAILQQESRDHPPNTVIAEYQKGYLLNERLLRPALVVVSRAQDDSGRDAPAGSEPNATAPQTGE</sequence>
<dbReference type="Gene3D" id="2.30.22.10">
    <property type="entry name" value="Head domain of nucleotide exchange factor GrpE"/>
    <property type="match status" value="1"/>
</dbReference>
<evidence type="ECO:0000313" key="15">
    <source>
        <dbReference type="EMBL" id="QCQ21587.1"/>
    </source>
</evidence>
<dbReference type="KEGG" id="dax:FDQ92_05000"/>
<dbReference type="PANTHER" id="PTHR21237:SF23">
    <property type="entry name" value="GRPE PROTEIN HOMOLOG, MITOCHONDRIAL"/>
    <property type="match status" value="1"/>
</dbReference>
<dbReference type="OrthoDB" id="9789811at2"/>
<dbReference type="InterPro" id="IPR013805">
    <property type="entry name" value="GrpE_CC"/>
</dbReference>
<feature type="region of interest" description="Disordered" evidence="14">
    <location>
        <begin position="189"/>
        <end position="212"/>
    </location>
</feature>
<dbReference type="AlphaFoldDB" id="A0A4P8L154"/>
<feature type="compositionally biased region" description="Polar residues" evidence="14">
    <location>
        <begin position="203"/>
        <end position="212"/>
    </location>
</feature>
<evidence type="ECO:0000256" key="8">
    <source>
        <dbReference type="ARBA" id="ARBA00072274"/>
    </source>
</evidence>
<keyword evidence="4 10" id="KW-0963">Cytoplasm</keyword>
<dbReference type="NCBIfam" id="NF010738">
    <property type="entry name" value="PRK14140.1"/>
    <property type="match status" value="1"/>
</dbReference>
<feature type="region of interest" description="Disordered" evidence="14">
    <location>
        <begin position="1"/>
        <end position="34"/>
    </location>
</feature>
<dbReference type="CDD" id="cd00446">
    <property type="entry name" value="GrpE"/>
    <property type="match status" value="1"/>
</dbReference>
<dbReference type="InterPro" id="IPR000740">
    <property type="entry name" value="GrpE"/>
</dbReference>
<dbReference type="InterPro" id="IPR009012">
    <property type="entry name" value="GrpE_head"/>
</dbReference>
<evidence type="ECO:0000256" key="2">
    <source>
        <dbReference type="ARBA" id="ARBA00009054"/>
    </source>
</evidence>
<dbReference type="Gene3D" id="3.90.20.20">
    <property type="match status" value="1"/>
</dbReference>
<protein>
    <recommendedName>
        <fullName evidence="8 10">Protein GrpE</fullName>
    </recommendedName>
    <alternativeName>
        <fullName evidence="9 10">HSP-70 cofactor</fullName>
    </alternativeName>
</protein>
<evidence type="ECO:0000256" key="6">
    <source>
        <dbReference type="ARBA" id="ARBA00023186"/>
    </source>
</evidence>
<gene>
    <name evidence="10 15" type="primary">grpE</name>
    <name evidence="15" type="ORF">FDQ92_05000</name>
</gene>
<comment type="subcellular location">
    <subcellularLocation>
        <location evidence="1 10">Cytoplasm</location>
    </subcellularLocation>
</comment>
<dbReference type="SUPFAM" id="SSF51064">
    <property type="entry name" value="Head domain of nucleotide exchange factor GrpE"/>
    <property type="match status" value="1"/>
</dbReference>
<evidence type="ECO:0000256" key="3">
    <source>
        <dbReference type="ARBA" id="ARBA00011738"/>
    </source>
</evidence>
<dbReference type="NCBIfam" id="NF010748">
    <property type="entry name" value="PRK14150.1"/>
    <property type="match status" value="1"/>
</dbReference>
<feature type="compositionally biased region" description="Basic and acidic residues" evidence="14">
    <location>
        <begin position="1"/>
        <end position="11"/>
    </location>
</feature>
<evidence type="ECO:0000256" key="13">
    <source>
        <dbReference type="SAM" id="Coils"/>
    </source>
</evidence>
<keyword evidence="5 10" id="KW-0346">Stress response</keyword>
<reference evidence="15 16" key="1">
    <citation type="submission" date="2019-05" db="EMBL/GenBank/DDBJ databases">
        <title>The Complete Genome Sequence of the n-alkane-degrading Desulfoglaeba alkanexedens ALDC reveals multiple alkylsuccinate synthase gene clusters.</title>
        <authorList>
            <person name="Callaghan A.V."/>
            <person name="Davidova I.A."/>
            <person name="Duncan K.E."/>
            <person name="Morris B."/>
            <person name="McInerney M.J."/>
        </authorList>
    </citation>
    <scope>NUCLEOTIDE SEQUENCE [LARGE SCALE GENOMIC DNA]</scope>
    <source>
        <strain evidence="15 16">ALDC</strain>
    </source>
</reference>
<feature type="compositionally biased region" description="Basic and acidic residues" evidence="14">
    <location>
        <begin position="21"/>
        <end position="34"/>
    </location>
</feature>
<comment type="function">
    <text evidence="7 10 11">Participates actively in the response to hyperosmotic and heat shock by preventing the aggregation of stress-denatured proteins, in association with DnaK and GrpE. It is the nucleotide exchange factor for DnaK and may function as a thermosensor. Unfolded proteins bind initially to DnaJ; upon interaction with the DnaJ-bound protein, DnaK hydrolyzes its bound ATP, resulting in the formation of a stable complex. GrpE releases ADP from DnaK; ATP binding to DnaK triggers the release of the substrate protein, thus completing the reaction cycle. Several rounds of ATP-dependent interactions between DnaJ, DnaK and GrpE are required for fully efficient folding.</text>
</comment>
<keyword evidence="6 10" id="KW-0143">Chaperone</keyword>
<dbReference type="FunFam" id="2.30.22.10:FF:000001">
    <property type="entry name" value="Protein GrpE"/>
    <property type="match status" value="1"/>
</dbReference>
<evidence type="ECO:0000256" key="5">
    <source>
        <dbReference type="ARBA" id="ARBA00023016"/>
    </source>
</evidence>
<organism evidence="15 16">
    <name type="scientific">Desulfoglaeba alkanexedens ALDC</name>
    <dbReference type="NCBI Taxonomy" id="980445"/>
    <lineage>
        <taxon>Bacteria</taxon>
        <taxon>Pseudomonadati</taxon>
        <taxon>Thermodesulfobacteriota</taxon>
        <taxon>Syntrophobacteria</taxon>
        <taxon>Syntrophobacterales</taxon>
        <taxon>Syntrophobacteraceae</taxon>
        <taxon>Desulfoglaeba</taxon>
    </lineage>
</organism>
<feature type="coiled-coil region" evidence="13">
    <location>
        <begin position="36"/>
        <end position="107"/>
    </location>
</feature>
<comment type="similarity">
    <text evidence="2 10 12">Belongs to the GrpE family.</text>
</comment>
<proteinExistence type="inferred from homology"/>
<dbReference type="SUPFAM" id="SSF58014">
    <property type="entry name" value="Coiled-coil domain of nucleotide exchange factor GrpE"/>
    <property type="match status" value="1"/>
</dbReference>